<dbReference type="InterPro" id="IPR021272">
    <property type="entry name" value="DUF2851"/>
</dbReference>
<sequence>MREEFLHYIWQFQKFDKKQLQTVNGEPLEIYQTGTHNAESGPDFFAAKLKIDKQLWAGNVEIHLKSSDWYSHSHHTDTNYDNVILHVVYEHDIDIFRKDESVIPTLALKEKIPPQIQQNCLQLFEKDHDWINCEKFFPDFNDFDVENWLTRLYVERLEEKTQLIFDLLKESNNDWEAVMFKLLAKNFGLNRNGNAFLNLAISIDFEVIRKLSQSQFQLEAVLLGHAGLLQEDFQDSYFKALKKEYNYLQNKFKIGEPIQTSPVFFRLRPDNFPSIRLVQLAAVFAKSTSVFNTLSKAKIKANIYKVFDVEVTEYWKTHYNFNSSHDPRQKKLTKSFIDLLIINTVIPVQYAFAKKNMNKEEHYLDLIAELDPEKNVVIRHFQELKPKLFKNAMHSQALLQLKHGYCDNNKCLKCALGVKLVRGKY</sequence>
<comment type="caution">
    <text evidence="1">The sequence shown here is derived from an EMBL/GenBank/DDBJ whole genome shotgun (WGS) entry which is preliminary data.</text>
</comment>
<evidence type="ECO:0000313" key="1">
    <source>
        <dbReference type="EMBL" id="HCV82778.1"/>
    </source>
</evidence>
<dbReference type="Pfam" id="PF11013">
    <property type="entry name" value="DUF2851"/>
    <property type="match status" value="1"/>
</dbReference>
<evidence type="ECO:0000313" key="2">
    <source>
        <dbReference type="Proteomes" id="UP000264330"/>
    </source>
</evidence>
<reference evidence="1 2" key="1">
    <citation type="journal article" date="2018" name="Nat. Biotechnol.">
        <title>A standardized bacterial taxonomy based on genome phylogeny substantially revises the tree of life.</title>
        <authorList>
            <person name="Parks D.H."/>
            <person name="Chuvochina M."/>
            <person name="Waite D.W."/>
            <person name="Rinke C."/>
            <person name="Skarshewski A."/>
            <person name="Chaumeil P.A."/>
            <person name="Hugenholtz P."/>
        </authorList>
    </citation>
    <scope>NUCLEOTIDE SEQUENCE [LARGE SCALE GENOMIC DNA]</scope>
    <source>
        <strain evidence="1">UBA9359</strain>
    </source>
</reference>
<protein>
    <submittedName>
        <fullName evidence="1">DUF2851 domain-containing protein</fullName>
    </submittedName>
</protein>
<accession>A0A3D5J511</accession>
<dbReference type="Proteomes" id="UP000264330">
    <property type="component" value="Unassembled WGS sequence"/>
</dbReference>
<name>A0A3D5J511_9FLAO</name>
<organism evidence="1 2">
    <name type="scientific">Zunongwangia profunda</name>
    <dbReference type="NCBI Taxonomy" id="398743"/>
    <lineage>
        <taxon>Bacteria</taxon>
        <taxon>Pseudomonadati</taxon>
        <taxon>Bacteroidota</taxon>
        <taxon>Flavobacteriia</taxon>
        <taxon>Flavobacteriales</taxon>
        <taxon>Flavobacteriaceae</taxon>
        <taxon>Zunongwangia</taxon>
    </lineage>
</organism>
<proteinExistence type="predicted"/>
<dbReference type="AlphaFoldDB" id="A0A3D5J511"/>
<gene>
    <name evidence="1" type="ORF">DGQ38_17200</name>
</gene>
<dbReference type="EMBL" id="DPMF01000395">
    <property type="protein sequence ID" value="HCV82778.1"/>
    <property type="molecule type" value="Genomic_DNA"/>
</dbReference>